<proteinExistence type="predicted"/>
<reference evidence="2 3" key="1">
    <citation type="journal article" date="2020" name="Nat. Food">
        <title>A phased Vanilla planifolia genome enables genetic improvement of flavour and production.</title>
        <authorList>
            <person name="Hasing T."/>
            <person name="Tang H."/>
            <person name="Brym M."/>
            <person name="Khazi F."/>
            <person name="Huang T."/>
            <person name="Chambers A.H."/>
        </authorList>
    </citation>
    <scope>NUCLEOTIDE SEQUENCE [LARGE SCALE GENOMIC DNA]</scope>
    <source>
        <tissue evidence="2">Leaf</tissue>
    </source>
</reference>
<gene>
    <name evidence="2" type="ORF">HPP92_000399</name>
</gene>
<evidence type="ECO:0000313" key="2">
    <source>
        <dbReference type="EMBL" id="KAG0500327.1"/>
    </source>
</evidence>
<organism evidence="2 3">
    <name type="scientific">Vanilla planifolia</name>
    <name type="common">Vanilla</name>
    <dbReference type="NCBI Taxonomy" id="51239"/>
    <lineage>
        <taxon>Eukaryota</taxon>
        <taxon>Viridiplantae</taxon>
        <taxon>Streptophyta</taxon>
        <taxon>Embryophyta</taxon>
        <taxon>Tracheophyta</taxon>
        <taxon>Spermatophyta</taxon>
        <taxon>Magnoliopsida</taxon>
        <taxon>Liliopsida</taxon>
        <taxon>Asparagales</taxon>
        <taxon>Orchidaceae</taxon>
        <taxon>Vanilloideae</taxon>
        <taxon>Vanilleae</taxon>
        <taxon>Vanilla</taxon>
    </lineage>
</organism>
<dbReference type="EMBL" id="JADCNM010000001">
    <property type="protein sequence ID" value="KAG0500327.1"/>
    <property type="molecule type" value="Genomic_DNA"/>
</dbReference>
<accession>A0A835SB46</accession>
<sequence length="73" mass="8190">MNSPRVAKETSARRNVGEKNRRREEAISPYCRGAYWVARVLERKKSKGVSLFNSFPSAGPISIGLLSKLYSMS</sequence>
<dbReference type="AlphaFoldDB" id="A0A835SB46"/>
<evidence type="ECO:0000256" key="1">
    <source>
        <dbReference type="SAM" id="MobiDB-lite"/>
    </source>
</evidence>
<name>A0A835SB46_VANPL</name>
<dbReference type="Proteomes" id="UP000639772">
    <property type="component" value="Chromosome 1"/>
</dbReference>
<feature type="region of interest" description="Disordered" evidence="1">
    <location>
        <begin position="1"/>
        <end position="23"/>
    </location>
</feature>
<comment type="caution">
    <text evidence="2">The sequence shown here is derived from an EMBL/GenBank/DDBJ whole genome shotgun (WGS) entry which is preliminary data.</text>
</comment>
<protein>
    <submittedName>
        <fullName evidence="2">Uncharacterized protein</fullName>
    </submittedName>
</protein>
<evidence type="ECO:0000313" key="3">
    <source>
        <dbReference type="Proteomes" id="UP000639772"/>
    </source>
</evidence>